<evidence type="ECO:0000256" key="1">
    <source>
        <dbReference type="ARBA" id="ARBA00006484"/>
    </source>
</evidence>
<dbReference type="PRINTS" id="PR00081">
    <property type="entry name" value="GDHRDH"/>
</dbReference>
<keyword evidence="4" id="KW-1185">Reference proteome</keyword>
<keyword evidence="2" id="KW-0560">Oxidoreductase</keyword>
<dbReference type="InterPro" id="IPR020904">
    <property type="entry name" value="Sc_DH/Rdtase_CS"/>
</dbReference>
<dbReference type="PANTHER" id="PTHR44196">
    <property type="entry name" value="DEHYDROGENASE/REDUCTASE SDR FAMILY MEMBER 7B"/>
    <property type="match status" value="1"/>
</dbReference>
<dbReference type="PROSITE" id="PS00061">
    <property type="entry name" value="ADH_SHORT"/>
    <property type="match status" value="1"/>
</dbReference>
<dbReference type="RefSeq" id="WP_338236887.1">
    <property type="nucleotide sequence ID" value="NZ_BQKE01000001.1"/>
</dbReference>
<dbReference type="SUPFAM" id="SSF51735">
    <property type="entry name" value="NAD(P)-binding Rossmann-fold domains"/>
    <property type="match status" value="1"/>
</dbReference>
<dbReference type="EMBL" id="BQKE01000001">
    <property type="protein sequence ID" value="GJM61318.1"/>
    <property type="molecule type" value="Genomic_DNA"/>
</dbReference>
<dbReference type="PANTHER" id="PTHR44196:SF1">
    <property type="entry name" value="DEHYDROGENASE_REDUCTASE SDR FAMILY MEMBER 7B"/>
    <property type="match status" value="1"/>
</dbReference>
<evidence type="ECO:0000313" key="4">
    <source>
        <dbReference type="Proteomes" id="UP001310022"/>
    </source>
</evidence>
<sequence length="281" mass="31997">MTNRHFMASKTVWIIGASSGVGKALLYEFLNRDYRIIVSSSDAQKLQAAVREVVYVEKDLLVKPLNLEQPDTFPDIVDEVFRWAEGSIESVIFSAGIGQRSSFVDLEYWVFERVMQVNFMSYTYLTKLILPYFEAAQAGRFVVLSSVQGKFGIPNRTAYAASKHALHGFFDSLRAENFPWLKVLLVCPAYINTEFAFHAMLSNGNEQAKQDKGQAHGISPEECAEDILKAIDKNKREIVMGKWQQRIGVWIKRFFPALLERIVRARVKKKVDQSIANPSDF</sequence>
<name>A0AAN5ALX1_9BACT</name>
<dbReference type="InterPro" id="IPR036291">
    <property type="entry name" value="NAD(P)-bd_dom_sf"/>
</dbReference>
<dbReference type="GO" id="GO:0016491">
    <property type="term" value="F:oxidoreductase activity"/>
    <property type="evidence" value="ECO:0007669"/>
    <property type="project" value="UniProtKB-KW"/>
</dbReference>
<evidence type="ECO:0000313" key="3">
    <source>
        <dbReference type="EMBL" id="GJM61318.1"/>
    </source>
</evidence>
<dbReference type="Proteomes" id="UP001310022">
    <property type="component" value="Unassembled WGS sequence"/>
</dbReference>
<dbReference type="InterPro" id="IPR002347">
    <property type="entry name" value="SDR_fam"/>
</dbReference>
<proteinExistence type="inferred from homology"/>
<dbReference type="Pfam" id="PF00106">
    <property type="entry name" value="adh_short"/>
    <property type="match status" value="1"/>
</dbReference>
<accession>A0AAN5ALX1</accession>
<reference evidence="3 4" key="1">
    <citation type="submission" date="2021-12" db="EMBL/GenBank/DDBJ databases">
        <title>Genome sequencing of bacteria with rrn-lacking chromosome and rrn-plasmid.</title>
        <authorList>
            <person name="Anda M."/>
            <person name="Iwasaki W."/>
        </authorList>
    </citation>
    <scope>NUCLEOTIDE SEQUENCE [LARGE SCALE GENOMIC DNA]</scope>
    <source>
        <strain evidence="3 4">NBRC 15940</strain>
    </source>
</reference>
<evidence type="ECO:0000256" key="2">
    <source>
        <dbReference type="ARBA" id="ARBA00023002"/>
    </source>
</evidence>
<protein>
    <submittedName>
        <fullName evidence="3">Short-chain dehydrogenase</fullName>
    </submittedName>
</protein>
<dbReference type="AlphaFoldDB" id="A0AAN5ALX1"/>
<comment type="caution">
    <text evidence="3">The sequence shown here is derived from an EMBL/GenBank/DDBJ whole genome shotgun (WGS) entry which is preliminary data.</text>
</comment>
<dbReference type="Gene3D" id="3.40.50.720">
    <property type="entry name" value="NAD(P)-binding Rossmann-like Domain"/>
    <property type="match status" value="1"/>
</dbReference>
<comment type="similarity">
    <text evidence="1">Belongs to the short-chain dehydrogenases/reductases (SDR) family.</text>
</comment>
<dbReference type="GO" id="GO:0016020">
    <property type="term" value="C:membrane"/>
    <property type="evidence" value="ECO:0007669"/>
    <property type="project" value="TreeGrafter"/>
</dbReference>
<gene>
    <name evidence="3" type="primary">dltE_1</name>
    <name evidence="3" type="ORF">PEDI_18700</name>
</gene>
<organism evidence="3 4">
    <name type="scientific">Persicobacter diffluens</name>
    <dbReference type="NCBI Taxonomy" id="981"/>
    <lineage>
        <taxon>Bacteria</taxon>
        <taxon>Pseudomonadati</taxon>
        <taxon>Bacteroidota</taxon>
        <taxon>Cytophagia</taxon>
        <taxon>Cytophagales</taxon>
        <taxon>Persicobacteraceae</taxon>
        <taxon>Persicobacter</taxon>
    </lineage>
</organism>